<accession>A0A3G3K1G1</accession>
<evidence type="ECO:0000313" key="2">
    <source>
        <dbReference type="Proteomes" id="UP000269097"/>
    </source>
</evidence>
<dbReference type="EMBL" id="CP033433">
    <property type="protein sequence ID" value="AYQ73887.1"/>
    <property type="molecule type" value="Genomic_DNA"/>
</dbReference>
<evidence type="ECO:0000313" key="1">
    <source>
        <dbReference type="EMBL" id="AYQ73887.1"/>
    </source>
</evidence>
<reference evidence="1 2" key="1">
    <citation type="submission" date="2018-10" db="EMBL/GenBank/DDBJ databases">
        <title>Genome Sequence of Cohnella sp.</title>
        <authorList>
            <person name="Srinivasan S."/>
            <person name="Kim M.K."/>
        </authorList>
    </citation>
    <scope>NUCLEOTIDE SEQUENCE [LARGE SCALE GENOMIC DNA]</scope>
    <source>
        <strain evidence="1 2">18JY8-7</strain>
    </source>
</reference>
<dbReference type="RefSeq" id="WP_123041971.1">
    <property type="nucleotide sequence ID" value="NZ_CP033433.1"/>
</dbReference>
<dbReference type="AlphaFoldDB" id="A0A3G3K1G1"/>
<dbReference type="KEGG" id="coh:EAV92_15660"/>
<keyword evidence="2" id="KW-1185">Reference proteome</keyword>
<gene>
    <name evidence="1" type="ORF">EAV92_15660</name>
</gene>
<sequence>MKGLTRGDFEERIGCWLARSGSAASVVVEERFPGRRLVGGKYNPVSHQVTLYRETIREQCLQLFGTDAYAEAFGVVILSHELGHAEDPDLQELSERLERDRLPAREKKSLALRIERNAWKYAYNLLTDSPYAALLQEISYHSLMPYYRACHLPARKKKQTASA</sequence>
<organism evidence="1 2">
    <name type="scientific">Cohnella candidum</name>
    <dbReference type="NCBI Taxonomy" id="2674991"/>
    <lineage>
        <taxon>Bacteria</taxon>
        <taxon>Bacillati</taxon>
        <taxon>Bacillota</taxon>
        <taxon>Bacilli</taxon>
        <taxon>Bacillales</taxon>
        <taxon>Paenibacillaceae</taxon>
        <taxon>Cohnella</taxon>
    </lineage>
</organism>
<protein>
    <submittedName>
        <fullName evidence="1">Uncharacterized protein</fullName>
    </submittedName>
</protein>
<name>A0A3G3K1G1_9BACL</name>
<dbReference type="Proteomes" id="UP000269097">
    <property type="component" value="Chromosome"/>
</dbReference>
<proteinExistence type="predicted"/>